<evidence type="ECO:0000313" key="2">
    <source>
        <dbReference type="EMBL" id="PMD26035.1"/>
    </source>
</evidence>
<gene>
    <name evidence="2" type="ORF">NA56DRAFT_699119</name>
</gene>
<evidence type="ECO:0000313" key="3">
    <source>
        <dbReference type="Proteomes" id="UP000235672"/>
    </source>
</evidence>
<feature type="signal peptide" evidence="1">
    <location>
        <begin position="1"/>
        <end position="20"/>
    </location>
</feature>
<sequence>MAQYCIVLVLSLMAWKDACQLSPVSRIAYHSDLKSLFRSQALFNIQEGCARGSLIWILLAGSSLAARDAGHDRIDA</sequence>
<dbReference type="EMBL" id="KZ613469">
    <property type="protein sequence ID" value="PMD26035.1"/>
    <property type="molecule type" value="Genomic_DNA"/>
</dbReference>
<proteinExistence type="predicted"/>
<dbReference type="OrthoDB" id="10585152at2759"/>
<accession>A0A2J6QIE8</accession>
<reference evidence="2 3" key="1">
    <citation type="submission" date="2016-05" db="EMBL/GenBank/DDBJ databases">
        <title>A degradative enzymes factory behind the ericoid mycorrhizal symbiosis.</title>
        <authorList>
            <consortium name="DOE Joint Genome Institute"/>
            <person name="Martino E."/>
            <person name="Morin E."/>
            <person name="Grelet G."/>
            <person name="Kuo A."/>
            <person name="Kohler A."/>
            <person name="Daghino S."/>
            <person name="Barry K."/>
            <person name="Choi C."/>
            <person name="Cichocki N."/>
            <person name="Clum A."/>
            <person name="Copeland A."/>
            <person name="Hainaut M."/>
            <person name="Haridas S."/>
            <person name="Labutti K."/>
            <person name="Lindquist E."/>
            <person name="Lipzen A."/>
            <person name="Khouja H.-R."/>
            <person name="Murat C."/>
            <person name="Ohm R."/>
            <person name="Olson A."/>
            <person name="Spatafora J."/>
            <person name="Veneault-Fourrey C."/>
            <person name="Henrissat B."/>
            <person name="Grigoriev I."/>
            <person name="Martin F."/>
            <person name="Perotto S."/>
        </authorList>
    </citation>
    <scope>NUCLEOTIDE SEQUENCE [LARGE SCALE GENOMIC DNA]</scope>
    <source>
        <strain evidence="2 3">UAMH 7357</strain>
    </source>
</reference>
<name>A0A2J6QIE8_9HELO</name>
<organism evidence="2 3">
    <name type="scientific">Hyaloscypha hepaticicola</name>
    <dbReference type="NCBI Taxonomy" id="2082293"/>
    <lineage>
        <taxon>Eukaryota</taxon>
        <taxon>Fungi</taxon>
        <taxon>Dikarya</taxon>
        <taxon>Ascomycota</taxon>
        <taxon>Pezizomycotina</taxon>
        <taxon>Leotiomycetes</taxon>
        <taxon>Helotiales</taxon>
        <taxon>Hyaloscyphaceae</taxon>
        <taxon>Hyaloscypha</taxon>
    </lineage>
</organism>
<dbReference type="AlphaFoldDB" id="A0A2J6QIE8"/>
<keyword evidence="1" id="KW-0732">Signal</keyword>
<evidence type="ECO:0000256" key="1">
    <source>
        <dbReference type="SAM" id="SignalP"/>
    </source>
</evidence>
<evidence type="ECO:0008006" key="4">
    <source>
        <dbReference type="Google" id="ProtNLM"/>
    </source>
</evidence>
<keyword evidence="3" id="KW-1185">Reference proteome</keyword>
<dbReference type="Proteomes" id="UP000235672">
    <property type="component" value="Unassembled WGS sequence"/>
</dbReference>
<protein>
    <recommendedName>
        <fullName evidence="4">Secreted protein</fullName>
    </recommendedName>
</protein>
<feature type="chain" id="PRO_5014367487" description="Secreted protein" evidence="1">
    <location>
        <begin position="21"/>
        <end position="76"/>
    </location>
</feature>